<evidence type="ECO:0000313" key="2">
    <source>
        <dbReference type="Proteomes" id="UP000799118"/>
    </source>
</evidence>
<gene>
    <name evidence="1" type="ORF">BT96DRAFT_700017</name>
</gene>
<reference evidence="1" key="1">
    <citation type="journal article" date="2019" name="Environ. Microbiol.">
        <title>Fungal ecological strategies reflected in gene transcription - a case study of two litter decomposers.</title>
        <authorList>
            <person name="Barbi F."/>
            <person name="Kohler A."/>
            <person name="Barry K."/>
            <person name="Baskaran P."/>
            <person name="Daum C."/>
            <person name="Fauchery L."/>
            <person name="Ihrmark K."/>
            <person name="Kuo A."/>
            <person name="LaButti K."/>
            <person name="Lipzen A."/>
            <person name="Morin E."/>
            <person name="Grigoriev I.V."/>
            <person name="Henrissat B."/>
            <person name="Lindahl B."/>
            <person name="Martin F."/>
        </authorList>
    </citation>
    <scope>NUCLEOTIDE SEQUENCE</scope>
    <source>
        <strain evidence="1">JB14</strain>
    </source>
</reference>
<dbReference type="EMBL" id="ML769391">
    <property type="protein sequence ID" value="KAE9408475.1"/>
    <property type="molecule type" value="Genomic_DNA"/>
</dbReference>
<sequence>MRSWAQKLIAFPLDTVCLYKASQSDRSTRVVLGSQSTIRVQILPPMVAKSYQCTLNTPNIKQALELAEAATGTKADITIQEEFVQNVVQSAIDKNGSETIVRVTPGVHCELALLHHIRSQSLEVFPYLGSQSRRVALASSILICIERP</sequence>
<proteinExistence type="predicted"/>
<name>A0A6A4IIW0_9AGAR</name>
<protein>
    <submittedName>
        <fullName evidence="1">Uncharacterized protein</fullName>
    </submittedName>
</protein>
<evidence type="ECO:0000313" key="1">
    <source>
        <dbReference type="EMBL" id="KAE9408475.1"/>
    </source>
</evidence>
<keyword evidence="2" id="KW-1185">Reference proteome</keyword>
<dbReference type="AlphaFoldDB" id="A0A6A4IIW0"/>
<dbReference type="Proteomes" id="UP000799118">
    <property type="component" value="Unassembled WGS sequence"/>
</dbReference>
<organism evidence="1 2">
    <name type="scientific">Gymnopus androsaceus JB14</name>
    <dbReference type="NCBI Taxonomy" id="1447944"/>
    <lineage>
        <taxon>Eukaryota</taxon>
        <taxon>Fungi</taxon>
        <taxon>Dikarya</taxon>
        <taxon>Basidiomycota</taxon>
        <taxon>Agaricomycotina</taxon>
        <taxon>Agaricomycetes</taxon>
        <taxon>Agaricomycetidae</taxon>
        <taxon>Agaricales</taxon>
        <taxon>Marasmiineae</taxon>
        <taxon>Omphalotaceae</taxon>
        <taxon>Gymnopus</taxon>
    </lineage>
</organism>
<accession>A0A6A4IIW0</accession>